<keyword evidence="4" id="KW-0833">Ubl conjugation pathway</keyword>
<feature type="repeat" description="TPR" evidence="7">
    <location>
        <begin position="407"/>
        <end position="440"/>
    </location>
</feature>
<keyword evidence="3" id="KW-0498">Mitosis</keyword>
<keyword evidence="1" id="KW-0132">Cell division</keyword>
<accession>A0A9W7SLE4</accession>
<keyword evidence="2" id="KW-0677">Repeat</keyword>
<dbReference type="GO" id="GO:0031145">
    <property type="term" value="P:anaphase-promoting complex-dependent catabolic process"/>
    <property type="evidence" value="ECO:0007669"/>
    <property type="project" value="TreeGrafter"/>
</dbReference>
<reference evidence="10 11" key="1">
    <citation type="journal article" date="2018" name="IMA Fungus">
        <title>IMA Genome-F 10: Nine draft genome sequences of Claviceps purpurea s.lat., including C. arundinis, C. humidiphila, and C. cf. spartinae, pseudomolecules for the pitch canker pathogen Fusarium circinatum, draft genome of Davidsoniella eucalypti, Grosmannia galeiformis, Quambalaria eucalypti, and Teratosphaeria destructans.</title>
        <authorList>
            <person name="Wingfield B.D."/>
            <person name="Liu M."/>
            <person name="Nguyen H.D."/>
            <person name="Lane F.A."/>
            <person name="Morgan S.W."/>
            <person name="De Vos L."/>
            <person name="Wilken P.M."/>
            <person name="Duong T.A."/>
            <person name="Aylward J."/>
            <person name="Coetzee M.P."/>
            <person name="Dadej K."/>
            <person name="De Beer Z.W."/>
            <person name="Findlay W."/>
            <person name="Havenga M."/>
            <person name="Kolarik M."/>
            <person name="Menzies J.G."/>
            <person name="Naidoo K."/>
            <person name="Pochopski O."/>
            <person name="Shoukouhi P."/>
            <person name="Santana Q.C."/>
            <person name="Seifert K.A."/>
            <person name="Soal N."/>
            <person name="Steenkamp E.T."/>
            <person name="Tatham C.T."/>
            <person name="van der Nest M.A."/>
            <person name="Wingfield M.J."/>
        </authorList>
    </citation>
    <scope>NUCLEOTIDE SEQUENCE [LARGE SCALE GENOMIC DNA]</scope>
    <source>
        <strain evidence="10">CMW44962</strain>
    </source>
</reference>
<evidence type="ECO:0000256" key="3">
    <source>
        <dbReference type="ARBA" id="ARBA00022776"/>
    </source>
</evidence>
<dbReference type="Pfam" id="PF04049">
    <property type="entry name" value="ANAPC8"/>
    <property type="match status" value="1"/>
</dbReference>
<reference evidence="10 11" key="2">
    <citation type="journal article" date="2021" name="Curr. Genet.">
        <title>Genetic response to nitrogen starvation in the aggressive Eucalyptus foliar pathogen Teratosphaeria destructans.</title>
        <authorList>
            <person name="Havenga M."/>
            <person name="Wingfield B.D."/>
            <person name="Wingfield M.J."/>
            <person name="Dreyer L.L."/>
            <person name="Roets F."/>
            <person name="Aylward J."/>
        </authorList>
    </citation>
    <scope>NUCLEOTIDE SEQUENCE [LARGE SCALE GENOMIC DNA]</scope>
    <source>
        <strain evidence="10">CMW44962</strain>
    </source>
</reference>
<dbReference type="GO" id="GO:0016567">
    <property type="term" value="P:protein ubiquitination"/>
    <property type="evidence" value="ECO:0007669"/>
    <property type="project" value="TreeGrafter"/>
</dbReference>
<feature type="repeat" description="TPR" evidence="7">
    <location>
        <begin position="475"/>
        <end position="508"/>
    </location>
</feature>
<dbReference type="EMBL" id="RIBY02002223">
    <property type="protein sequence ID" value="KAH9822127.1"/>
    <property type="molecule type" value="Genomic_DNA"/>
</dbReference>
<dbReference type="SUPFAM" id="SSF81901">
    <property type="entry name" value="HCP-like"/>
    <property type="match status" value="1"/>
</dbReference>
<evidence type="ECO:0000313" key="10">
    <source>
        <dbReference type="EMBL" id="KAH9822127.1"/>
    </source>
</evidence>
<gene>
    <name evidence="10" type="ORF">Tdes44962_MAKER04803</name>
</gene>
<keyword evidence="5 7" id="KW-0802">TPR repeat</keyword>
<evidence type="ECO:0000256" key="1">
    <source>
        <dbReference type="ARBA" id="ARBA00022618"/>
    </source>
</evidence>
<evidence type="ECO:0000259" key="9">
    <source>
        <dbReference type="Pfam" id="PF04049"/>
    </source>
</evidence>
<protein>
    <submittedName>
        <fullName evidence="10">Anaphase-promoting complex subunit 8-like</fullName>
    </submittedName>
</protein>
<dbReference type="Gene3D" id="1.25.40.10">
    <property type="entry name" value="Tetratricopeptide repeat domain"/>
    <property type="match status" value="2"/>
</dbReference>
<evidence type="ECO:0000256" key="2">
    <source>
        <dbReference type="ARBA" id="ARBA00022737"/>
    </source>
</evidence>
<evidence type="ECO:0000313" key="11">
    <source>
        <dbReference type="Proteomes" id="UP001138500"/>
    </source>
</evidence>
<feature type="region of interest" description="Disordered" evidence="8">
    <location>
        <begin position="62"/>
        <end position="98"/>
    </location>
</feature>
<evidence type="ECO:0000256" key="6">
    <source>
        <dbReference type="ARBA" id="ARBA00023306"/>
    </source>
</evidence>
<dbReference type="OrthoDB" id="10262026at2759"/>
<dbReference type="PANTHER" id="PTHR12558">
    <property type="entry name" value="CELL DIVISION CYCLE 16,23,27"/>
    <property type="match status" value="1"/>
</dbReference>
<evidence type="ECO:0000256" key="7">
    <source>
        <dbReference type="PROSITE-ProRule" id="PRU00339"/>
    </source>
</evidence>
<dbReference type="Proteomes" id="UP001138500">
    <property type="component" value="Unassembled WGS sequence"/>
</dbReference>
<dbReference type="InterPro" id="IPR011990">
    <property type="entry name" value="TPR-like_helical_dom_sf"/>
</dbReference>
<organism evidence="10 11">
    <name type="scientific">Teratosphaeria destructans</name>
    <dbReference type="NCBI Taxonomy" id="418781"/>
    <lineage>
        <taxon>Eukaryota</taxon>
        <taxon>Fungi</taxon>
        <taxon>Dikarya</taxon>
        <taxon>Ascomycota</taxon>
        <taxon>Pezizomycotina</taxon>
        <taxon>Dothideomycetes</taxon>
        <taxon>Dothideomycetidae</taxon>
        <taxon>Mycosphaerellales</taxon>
        <taxon>Teratosphaeriaceae</taxon>
        <taxon>Teratosphaeria</taxon>
    </lineage>
</organism>
<feature type="compositionally biased region" description="Acidic residues" evidence="8">
    <location>
        <begin position="65"/>
        <end position="83"/>
    </location>
</feature>
<dbReference type="InterPro" id="IPR019734">
    <property type="entry name" value="TPR_rpt"/>
</dbReference>
<keyword evidence="6" id="KW-0131">Cell cycle</keyword>
<sequence length="678" mass="76661">MGPRDAPIKSKSLYLPTCIMALSAHDQHQLLAQLQQAVTACHERCLYFAAKWAAELLNSFPADDTATDDDSDSDTDVDVEVDDQNTTPTPPTNNDRREARLEAKEQSRFLMAKSFFDCREFDRSAAVFLPSQIPHSTPQSQASSVLSPSDPQLRKPTVRSADGAVPPSASIAVKKLSQRSLFLALYARYLAGEKRKNEDSETILGPSDGPVTANKEIPGVLTMLEDYFNARGGLQEVGNSQGWLEYLYGIVLIKTRSEDLARQWLLRSVGLQPFNWSAWLELASLVDSPETLQNLGQRMQPPHIMSIFWSIYCNIEMYQQTPEVVHQITQLQNMFPTSAWLQQQKALLHYHARDHETALALFESLTKQHPYRLEGLEVYSNLLYVLPHRPKLASLASLASTTDRFRPETNCILGNYYSLISEHEKAVLHFRRALTLDRNYQSAWTLMGHEYIELKNTQAAIESYRRAVDADRRDYRAWYGLGQGYEMLECYSYSLFYYRQAAALCPNDPKMWAAVGLAYSKCDKIAHAISAYKRALVVGSQMDAQSSFGSGSDPLGNAVGGALDPQILYEIALLYEKESKWEEAAAYMELTLAQEEGAEEGDEGLGVTQVTSRARLWLARWSFQIQDWQRCLELCNELCQDGVEVEDAKGLQRDVRARLHLAEEEEEEEGDRMEEEVE</sequence>
<dbReference type="AlphaFoldDB" id="A0A9W7SLE4"/>
<dbReference type="Pfam" id="PF13181">
    <property type="entry name" value="TPR_8"/>
    <property type="match status" value="2"/>
</dbReference>
<feature type="compositionally biased region" description="Polar residues" evidence="8">
    <location>
        <begin position="133"/>
        <end position="150"/>
    </location>
</feature>
<evidence type="ECO:0000256" key="8">
    <source>
        <dbReference type="SAM" id="MobiDB-lite"/>
    </source>
</evidence>
<dbReference type="GO" id="GO:0005680">
    <property type="term" value="C:anaphase-promoting complex"/>
    <property type="evidence" value="ECO:0007669"/>
    <property type="project" value="InterPro"/>
</dbReference>
<feature type="region of interest" description="Disordered" evidence="8">
    <location>
        <begin position="133"/>
        <end position="166"/>
    </location>
</feature>
<dbReference type="GO" id="GO:0045842">
    <property type="term" value="P:positive regulation of mitotic metaphase/anaphase transition"/>
    <property type="evidence" value="ECO:0007669"/>
    <property type="project" value="TreeGrafter"/>
</dbReference>
<dbReference type="PROSITE" id="PS50005">
    <property type="entry name" value="TPR"/>
    <property type="match status" value="3"/>
</dbReference>
<keyword evidence="11" id="KW-1185">Reference proteome</keyword>
<evidence type="ECO:0000256" key="4">
    <source>
        <dbReference type="ARBA" id="ARBA00022786"/>
    </source>
</evidence>
<comment type="caution">
    <text evidence="10">The sequence shown here is derived from an EMBL/GenBank/DDBJ whole genome shotgun (WGS) entry which is preliminary data.</text>
</comment>
<feature type="repeat" description="TPR" evidence="7">
    <location>
        <begin position="441"/>
        <end position="474"/>
    </location>
</feature>
<dbReference type="SMART" id="SM00028">
    <property type="entry name" value="TPR"/>
    <property type="match status" value="6"/>
</dbReference>
<proteinExistence type="predicted"/>
<dbReference type="SUPFAM" id="SSF48452">
    <property type="entry name" value="TPR-like"/>
    <property type="match status" value="1"/>
</dbReference>
<dbReference type="PANTHER" id="PTHR12558:SF10">
    <property type="entry name" value="CELL DIVISION CYCLE PROTEIN 23 HOMOLOG"/>
    <property type="match status" value="1"/>
</dbReference>
<dbReference type="InterPro" id="IPR007192">
    <property type="entry name" value="APC8"/>
</dbReference>
<feature type="domain" description="Cdc23" evidence="9">
    <location>
        <begin position="30"/>
        <end position="346"/>
    </location>
</feature>
<evidence type="ECO:0000256" key="5">
    <source>
        <dbReference type="ARBA" id="ARBA00022803"/>
    </source>
</evidence>
<dbReference type="GO" id="GO:0051301">
    <property type="term" value="P:cell division"/>
    <property type="evidence" value="ECO:0007669"/>
    <property type="project" value="UniProtKB-KW"/>
</dbReference>
<name>A0A9W7SLE4_9PEZI</name>